<dbReference type="AlphaFoldDB" id="A0A0J6BZY5"/>
<dbReference type="RefSeq" id="WP_043214823.1">
    <property type="nucleotide sequence ID" value="NZ_CAJGUQ010000497.1"/>
</dbReference>
<dbReference type="CDD" id="cd11614">
    <property type="entry name" value="SAF_CpaB_FlgA_like"/>
    <property type="match status" value="1"/>
</dbReference>
<dbReference type="InterPro" id="IPR017592">
    <property type="entry name" value="Pilus_assmbl_Flp-typ_CpaB"/>
</dbReference>
<dbReference type="Proteomes" id="UP000053096">
    <property type="component" value="Unassembled WGS sequence"/>
</dbReference>
<evidence type="ECO:0000313" key="4">
    <source>
        <dbReference type="EMBL" id="CUI49289.1"/>
    </source>
</evidence>
<sequence length="314" mass="32612">MNSLTKVAAVFFLLVALVLGYLAVRLAMRDAPPPPSPPVAQSAPQQAETRVPVVVAKENLDAGARLSETMLKVEQWKVAPEVAVADPGLVTGRILREKVVAGQPVGPYVLAIGLASHLEPGERAVTIAVDEIAGAQNRIRPGDLIDVFMLMERGAEVQGSQMRLLQSRVKVLAYGRDSVDGPAEPDHAAGAGSGNPAPVARNAMLAVPVAKVNELLLAARAGKLQLVLRSPADEAVPDPALFPARTPVLATRANLTPEQKAAAQDGVNLAFAGDGLTQLAGPTPPPQPPARPQASGGGRSVEVLRGSTVQNVAY</sequence>
<evidence type="ECO:0000256" key="1">
    <source>
        <dbReference type="SAM" id="MobiDB-lite"/>
    </source>
</evidence>
<dbReference type="InterPro" id="IPR031571">
    <property type="entry name" value="RcpC_dom"/>
</dbReference>
<reference evidence="3 6" key="2">
    <citation type="submission" date="2016-07" db="EMBL/GenBank/DDBJ databases">
        <title>Complete genome sequences of Bordetella pseudohinzii.</title>
        <authorList>
            <person name="Spilker T."/>
            <person name="Darrah R."/>
            <person name="LiPuma J.J."/>
        </authorList>
    </citation>
    <scope>NUCLEOTIDE SEQUENCE [LARGE SCALE GENOMIC DNA]</scope>
    <source>
        <strain evidence="3 6">HI4681</strain>
    </source>
</reference>
<dbReference type="EMBL" id="CP016440">
    <property type="protein sequence ID" value="ANY15260.1"/>
    <property type="molecule type" value="Genomic_DNA"/>
</dbReference>
<gene>
    <name evidence="3" type="ORF">BBN53_04745</name>
    <name evidence="4" type="ORF">ERS370011_00788</name>
</gene>
<accession>A0A0M7D6X7</accession>
<evidence type="ECO:0000313" key="5">
    <source>
        <dbReference type="Proteomes" id="UP000053096"/>
    </source>
</evidence>
<protein>
    <submittedName>
        <fullName evidence="4">Flp pilus assembly protein CpaB</fullName>
    </submittedName>
</protein>
<dbReference type="EMBL" id="CYTV01000002">
    <property type="protein sequence ID" value="CUI49289.1"/>
    <property type="molecule type" value="Genomic_DNA"/>
</dbReference>
<accession>A0A0J6BZY5</accession>
<dbReference type="Proteomes" id="UP000092950">
    <property type="component" value="Chromosome"/>
</dbReference>
<feature type="region of interest" description="Disordered" evidence="1">
    <location>
        <begin position="274"/>
        <end position="314"/>
    </location>
</feature>
<dbReference type="KEGG" id="bpdz:BBN53_04745"/>
<dbReference type="NCBIfam" id="TIGR03177">
    <property type="entry name" value="pilus_cpaB"/>
    <property type="match status" value="1"/>
</dbReference>
<evidence type="ECO:0000259" key="2">
    <source>
        <dbReference type="SMART" id="SM00858"/>
    </source>
</evidence>
<dbReference type="InterPro" id="IPR013974">
    <property type="entry name" value="SAF"/>
</dbReference>
<reference evidence="4 5" key="1">
    <citation type="submission" date="2015-09" db="EMBL/GenBank/DDBJ databases">
        <authorList>
            <person name="Jackson K.R."/>
            <person name="Lunt B.L."/>
            <person name="Fisher J.N.B."/>
            <person name="Gardner A.V."/>
            <person name="Bailey M.E."/>
            <person name="Deus L.M."/>
            <person name="Earl A.S."/>
            <person name="Gibby P.D."/>
            <person name="Hartmann K.A."/>
            <person name="Liu J.E."/>
            <person name="Manci A.M."/>
            <person name="Nielsen D.A."/>
            <person name="Solomon M.B."/>
            <person name="Breakwell D.P."/>
            <person name="Burnett S.H."/>
            <person name="Grose J.H."/>
        </authorList>
    </citation>
    <scope>NUCLEOTIDE SEQUENCE [LARGE SCALE GENOMIC DNA]</scope>
    <source>
        <strain evidence="4 5">2789STDY5608636</strain>
    </source>
</reference>
<name>A0A0J6BZY5_9BORD</name>
<dbReference type="SMART" id="SM00858">
    <property type="entry name" value="SAF"/>
    <property type="match status" value="1"/>
</dbReference>
<keyword evidence="6" id="KW-1185">Reference proteome</keyword>
<dbReference type="Pfam" id="PF08666">
    <property type="entry name" value="SAF"/>
    <property type="match status" value="1"/>
</dbReference>
<feature type="domain" description="SAF" evidence="2">
    <location>
        <begin position="51"/>
        <end position="111"/>
    </location>
</feature>
<organism evidence="4 5">
    <name type="scientific">Bordetella pseudohinzii</name>
    <dbReference type="NCBI Taxonomy" id="1331258"/>
    <lineage>
        <taxon>Bacteria</taxon>
        <taxon>Pseudomonadati</taxon>
        <taxon>Pseudomonadota</taxon>
        <taxon>Betaproteobacteria</taxon>
        <taxon>Burkholderiales</taxon>
        <taxon>Alcaligenaceae</taxon>
        <taxon>Bordetella</taxon>
    </lineage>
</organism>
<evidence type="ECO:0000313" key="3">
    <source>
        <dbReference type="EMBL" id="ANY15260.1"/>
    </source>
</evidence>
<dbReference type="Pfam" id="PF16976">
    <property type="entry name" value="RcpC"/>
    <property type="match status" value="1"/>
</dbReference>
<evidence type="ECO:0000313" key="6">
    <source>
        <dbReference type="Proteomes" id="UP000092950"/>
    </source>
</evidence>
<feature type="compositionally biased region" description="Pro residues" evidence="1">
    <location>
        <begin position="282"/>
        <end position="291"/>
    </location>
</feature>
<proteinExistence type="predicted"/>